<evidence type="ECO:0000256" key="6">
    <source>
        <dbReference type="SAM" id="Phobius"/>
    </source>
</evidence>
<keyword evidence="3 6" id="KW-0812">Transmembrane</keyword>
<feature type="transmembrane region" description="Helical" evidence="6">
    <location>
        <begin position="284"/>
        <end position="304"/>
    </location>
</feature>
<dbReference type="InterPro" id="IPR002523">
    <property type="entry name" value="MgTranspt_CorA/ZnTranspt_ZntB"/>
</dbReference>
<evidence type="ECO:0000313" key="7">
    <source>
        <dbReference type="EMBL" id="BAJ63573.1"/>
    </source>
</evidence>
<evidence type="ECO:0000256" key="4">
    <source>
        <dbReference type="ARBA" id="ARBA00022989"/>
    </source>
</evidence>
<dbReference type="eggNOG" id="COG0598">
    <property type="taxonomic scope" value="Bacteria"/>
</dbReference>
<reference evidence="7 8" key="1">
    <citation type="submission" date="2010-12" db="EMBL/GenBank/DDBJ databases">
        <title>Whole genome sequence of Anaerolinea thermophila UNI-1.</title>
        <authorList>
            <person name="Narita-Yamada S."/>
            <person name="Kishi E."/>
            <person name="Watanabe Y."/>
            <person name="Takasaki K."/>
            <person name="Ankai A."/>
            <person name="Oguchi A."/>
            <person name="Fukui S."/>
            <person name="Takahashi M."/>
            <person name="Yashiro I."/>
            <person name="Hosoyama A."/>
            <person name="Sekiguchi Y."/>
            <person name="Hanada S."/>
            <person name="Fujita N."/>
        </authorList>
    </citation>
    <scope>NUCLEOTIDE SEQUENCE [LARGE SCALE GENOMIC DNA]</scope>
    <source>
        <strain evidence="8">DSM 14523 / JCM 11388 / NBRC 100420 / UNI-1</strain>
    </source>
</reference>
<dbReference type="Proteomes" id="UP000008922">
    <property type="component" value="Chromosome"/>
</dbReference>
<dbReference type="AlphaFoldDB" id="E8N559"/>
<protein>
    <submittedName>
        <fullName evidence="7">Magnesium transporter protein</fullName>
    </submittedName>
</protein>
<accession>E8N559</accession>
<dbReference type="SUPFAM" id="SSF143865">
    <property type="entry name" value="CorA soluble domain-like"/>
    <property type="match status" value="1"/>
</dbReference>
<dbReference type="SUPFAM" id="SSF144083">
    <property type="entry name" value="Magnesium transport protein CorA, transmembrane region"/>
    <property type="match status" value="1"/>
</dbReference>
<sequence>MLVIYKNTEAGLEEITEAVTGCWINVIDPEQEEIEQLVELGVPQDFITYALDLDEQSRAEKEDDGTLLVLLRIPYFQGAKMDVPYRTIPLGIVITSRFIVTICRLQNDIIQEFCSGRIKGLSTAKRNRFTLRVLLSTASKFLLYLKEINKVVETLEDLITLSSRNRDILELLKYQKSLVYFTTALRANELMMERLQRWQIFKAYPDDEDLLEDVITENRQALEMVEISSNILSSMMDAFASMISNNLNEVMKFLASITIILSIPTIVTSFFGMNVDLPVQDHPLAALFVIIISIVISAVVVSIFRRRDWF</sequence>
<dbReference type="KEGG" id="atm:ANT_15450"/>
<organism evidence="7 8">
    <name type="scientific">Anaerolinea thermophila (strain DSM 14523 / JCM 11388 / NBRC 100420 / UNI-1)</name>
    <dbReference type="NCBI Taxonomy" id="926569"/>
    <lineage>
        <taxon>Bacteria</taxon>
        <taxon>Bacillati</taxon>
        <taxon>Chloroflexota</taxon>
        <taxon>Anaerolineae</taxon>
        <taxon>Anaerolineales</taxon>
        <taxon>Anaerolineaceae</taxon>
        <taxon>Anaerolinea</taxon>
    </lineage>
</organism>
<dbReference type="CDD" id="cd12827">
    <property type="entry name" value="EcCorA_ZntB-like_u2"/>
    <property type="match status" value="1"/>
</dbReference>
<proteinExistence type="inferred from homology"/>
<gene>
    <name evidence="7" type="ordered locus">ANT_15450</name>
</gene>
<dbReference type="OrthoDB" id="9803416at2"/>
<dbReference type="Gene3D" id="1.20.58.340">
    <property type="entry name" value="Magnesium transport protein CorA, transmembrane region"/>
    <property type="match status" value="2"/>
</dbReference>
<dbReference type="PANTHER" id="PTHR47891:SF2">
    <property type="entry name" value="MAGNESIUM AND COBALT TRANSPORTER"/>
    <property type="match status" value="1"/>
</dbReference>
<dbReference type="InterPro" id="IPR045863">
    <property type="entry name" value="CorA_TM1_TM2"/>
</dbReference>
<dbReference type="RefSeq" id="WP_013559955.1">
    <property type="nucleotide sequence ID" value="NC_014960.1"/>
</dbReference>
<comment type="subcellular location">
    <subcellularLocation>
        <location evidence="1">Membrane</location>
        <topology evidence="1">Multi-pass membrane protein</topology>
    </subcellularLocation>
</comment>
<evidence type="ECO:0000256" key="2">
    <source>
        <dbReference type="ARBA" id="ARBA00009765"/>
    </source>
</evidence>
<keyword evidence="5 6" id="KW-0472">Membrane</keyword>
<dbReference type="GO" id="GO:0046873">
    <property type="term" value="F:metal ion transmembrane transporter activity"/>
    <property type="evidence" value="ECO:0007669"/>
    <property type="project" value="InterPro"/>
</dbReference>
<dbReference type="HOGENOM" id="CLU_007127_8_1_0"/>
<dbReference type="InParanoid" id="E8N559"/>
<dbReference type="InterPro" id="IPR045861">
    <property type="entry name" value="CorA_cytoplasmic_dom"/>
</dbReference>
<dbReference type="InterPro" id="IPR047199">
    <property type="entry name" value="CorA-like"/>
</dbReference>
<comment type="similarity">
    <text evidence="2">Belongs to the CorA metal ion transporter (MIT) (TC 1.A.35) family.</text>
</comment>
<feature type="transmembrane region" description="Helical" evidence="6">
    <location>
        <begin position="253"/>
        <end position="272"/>
    </location>
</feature>
<dbReference type="STRING" id="926569.ANT_15450"/>
<dbReference type="EMBL" id="AP012029">
    <property type="protein sequence ID" value="BAJ63573.1"/>
    <property type="molecule type" value="Genomic_DNA"/>
</dbReference>
<keyword evidence="8" id="KW-1185">Reference proteome</keyword>
<dbReference type="Pfam" id="PF01544">
    <property type="entry name" value="CorA"/>
    <property type="match status" value="1"/>
</dbReference>
<dbReference type="GO" id="GO:0016020">
    <property type="term" value="C:membrane"/>
    <property type="evidence" value="ECO:0007669"/>
    <property type="project" value="UniProtKB-SubCell"/>
</dbReference>
<dbReference type="Gene3D" id="3.30.460.20">
    <property type="entry name" value="CorA soluble domain-like"/>
    <property type="match status" value="1"/>
</dbReference>
<name>E8N559_ANATU</name>
<evidence type="ECO:0000313" key="8">
    <source>
        <dbReference type="Proteomes" id="UP000008922"/>
    </source>
</evidence>
<evidence type="ECO:0000256" key="1">
    <source>
        <dbReference type="ARBA" id="ARBA00004141"/>
    </source>
</evidence>
<keyword evidence="4 6" id="KW-1133">Transmembrane helix</keyword>
<dbReference type="PANTHER" id="PTHR47891">
    <property type="entry name" value="TRANSPORTER-RELATED"/>
    <property type="match status" value="1"/>
</dbReference>
<evidence type="ECO:0000256" key="3">
    <source>
        <dbReference type="ARBA" id="ARBA00022692"/>
    </source>
</evidence>
<evidence type="ECO:0000256" key="5">
    <source>
        <dbReference type="ARBA" id="ARBA00023136"/>
    </source>
</evidence>